<dbReference type="Pfam" id="PF04371">
    <property type="entry name" value="PAD_porph"/>
    <property type="match status" value="1"/>
</dbReference>
<reference evidence="2 3" key="1">
    <citation type="submission" date="2024-03" db="EMBL/GenBank/DDBJ databases">
        <title>The Acrasis kona genome and developmental transcriptomes reveal deep origins of eukaryotic multicellular pathways.</title>
        <authorList>
            <person name="Sheikh S."/>
            <person name="Fu C.-J."/>
            <person name="Brown M.W."/>
            <person name="Baldauf S.L."/>
        </authorList>
    </citation>
    <scope>NUCLEOTIDE SEQUENCE [LARGE SCALE GENOMIC DNA]</scope>
    <source>
        <strain evidence="2 3">ATCC MYA-3509</strain>
    </source>
</reference>
<dbReference type="PANTHER" id="PTHR31377:SF0">
    <property type="entry name" value="AGMATINE DEIMINASE-RELATED"/>
    <property type="match status" value="1"/>
</dbReference>
<protein>
    <submittedName>
        <fullName evidence="2">AguA</fullName>
    </submittedName>
</protein>
<evidence type="ECO:0000313" key="3">
    <source>
        <dbReference type="Proteomes" id="UP001431209"/>
    </source>
</evidence>
<gene>
    <name evidence="2" type="ORF">AKO1_003542</name>
</gene>
<proteinExistence type="predicted"/>
<keyword evidence="3" id="KW-1185">Reference proteome</keyword>
<organism evidence="2 3">
    <name type="scientific">Acrasis kona</name>
    <dbReference type="NCBI Taxonomy" id="1008807"/>
    <lineage>
        <taxon>Eukaryota</taxon>
        <taxon>Discoba</taxon>
        <taxon>Heterolobosea</taxon>
        <taxon>Tetramitia</taxon>
        <taxon>Eutetramitia</taxon>
        <taxon>Acrasidae</taxon>
        <taxon>Acrasis</taxon>
    </lineage>
</organism>
<comment type="caution">
    <text evidence="2">The sequence shown here is derived from an EMBL/GenBank/DDBJ whole genome shotgun (WGS) entry which is preliminary data.</text>
</comment>
<accession>A0AAW2Z4F2</accession>
<name>A0AAW2Z4F2_9EUKA</name>
<dbReference type="Proteomes" id="UP001431209">
    <property type="component" value="Unassembled WGS sequence"/>
</dbReference>
<sequence length="283" mass="31689">MIEQIVLHGGHVTILAQDDQDKADTLTRLSKTLKSPLEAQQHTRVLVVPHNDIWMRDVGPIFLVKGDTKKTLSFDWTYWGYKGHTNSSDSEIDGAICTSSSELLGLECTPINLASEGGDREYNGLGTLIVCEAVELQRNKSKSKQQIEDCLKEAFNVKKVIWMKEGVLEDQQSFVGKITDDVYTCCATGGHVDEFVRFVDQKKVLLAYIIPEEQDDPIASKSHQALEENMKILESETDQDGSPLQIIRMPMPPTTIIEINPSDGIYSAMQEYIFQDNSIIDGH</sequence>
<evidence type="ECO:0000313" key="2">
    <source>
        <dbReference type="EMBL" id="KAL0484713.1"/>
    </source>
</evidence>
<dbReference type="PANTHER" id="PTHR31377">
    <property type="entry name" value="AGMATINE DEIMINASE-RELATED"/>
    <property type="match status" value="1"/>
</dbReference>
<dbReference type="GO" id="GO:0009446">
    <property type="term" value="P:putrescine biosynthetic process"/>
    <property type="evidence" value="ECO:0007669"/>
    <property type="project" value="InterPro"/>
</dbReference>
<evidence type="ECO:0000256" key="1">
    <source>
        <dbReference type="ARBA" id="ARBA00022801"/>
    </source>
</evidence>
<keyword evidence="1" id="KW-0378">Hydrolase</keyword>
<dbReference type="InterPro" id="IPR007466">
    <property type="entry name" value="Peptidyl-Arg-deiminase_porph"/>
</dbReference>
<dbReference type="GO" id="GO:0004668">
    <property type="term" value="F:protein-arginine deiminase activity"/>
    <property type="evidence" value="ECO:0007669"/>
    <property type="project" value="InterPro"/>
</dbReference>
<dbReference type="AlphaFoldDB" id="A0AAW2Z4F2"/>
<dbReference type="GO" id="GO:0047632">
    <property type="term" value="F:agmatine deiminase activity"/>
    <property type="evidence" value="ECO:0007669"/>
    <property type="project" value="TreeGrafter"/>
</dbReference>
<dbReference type="EMBL" id="JAOPGA020001065">
    <property type="protein sequence ID" value="KAL0484713.1"/>
    <property type="molecule type" value="Genomic_DNA"/>
</dbReference>
<dbReference type="SUPFAM" id="SSF55909">
    <property type="entry name" value="Pentein"/>
    <property type="match status" value="1"/>
</dbReference>
<dbReference type="Gene3D" id="3.75.10.10">
    <property type="entry name" value="L-arginine/glycine Amidinotransferase, Chain A"/>
    <property type="match status" value="1"/>
</dbReference>